<evidence type="ECO:0000256" key="1">
    <source>
        <dbReference type="SAM" id="MobiDB-lite"/>
    </source>
</evidence>
<dbReference type="Proteomes" id="UP000649617">
    <property type="component" value="Unassembled WGS sequence"/>
</dbReference>
<dbReference type="InterPro" id="IPR013103">
    <property type="entry name" value="RVT_2"/>
</dbReference>
<reference evidence="3" key="1">
    <citation type="submission" date="2021-02" db="EMBL/GenBank/DDBJ databases">
        <authorList>
            <person name="Dougan E. K."/>
            <person name="Rhodes N."/>
            <person name="Thang M."/>
            <person name="Chan C."/>
        </authorList>
    </citation>
    <scope>NUCLEOTIDE SEQUENCE</scope>
</reference>
<organism evidence="3 4">
    <name type="scientific">Symbiodinium pilosum</name>
    <name type="common">Dinoflagellate</name>
    <dbReference type="NCBI Taxonomy" id="2952"/>
    <lineage>
        <taxon>Eukaryota</taxon>
        <taxon>Sar</taxon>
        <taxon>Alveolata</taxon>
        <taxon>Dinophyceae</taxon>
        <taxon>Suessiales</taxon>
        <taxon>Symbiodiniaceae</taxon>
        <taxon>Symbiodinium</taxon>
    </lineage>
</organism>
<dbReference type="OrthoDB" id="413361at2759"/>
<evidence type="ECO:0000259" key="2">
    <source>
        <dbReference type="Pfam" id="PF07727"/>
    </source>
</evidence>
<name>A0A812X8X7_SYMPI</name>
<sequence>RNLIKCSPEQLRFASDREHLLETLAKEHGHDSTPWTFNRVAAEIGGSQFQDISADIPSEAEWSRAQDVLQEIPPVRFRFRGKRAQPEPLEIPEEPETGGATSSRNEAWYMARTENPLAGQIKGERWFDHVPESAWFTSTSEYWTDKAAAVEIEVTLPESRQGLESASRNLEAFFTGALKRRAVEDEAYEHPATSAPVMTKQTRQLFLQLAANSKWSVSKGDITGAFLQGKELTETLYCIPTDEICTALKIPTGSVTRLRRAAYGLVQAPLQWYLTIAEFLEEIGLERLRSDPCAWVWRPEKTGKPRAMVVGHVDDFLFAGSDHDTGHQEPLKPKPQSMVKTAYTL</sequence>
<dbReference type="Pfam" id="PF07727">
    <property type="entry name" value="RVT_2"/>
    <property type="match status" value="1"/>
</dbReference>
<gene>
    <name evidence="3" type="ORF">SPIL2461_LOCUS20690</name>
</gene>
<feature type="non-terminal residue" evidence="3">
    <location>
        <position position="1"/>
    </location>
</feature>
<proteinExistence type="predicted"/>
<keyword evidence="4" id="KW-1185">Reference proteome</keyword>
<feature type="region of interest" description="Disordered" evidence="1">
    <location>
        <begin position="83"/>
        <end position="103"/>
    </location>
</feature>
<feature type="domain" description="Reverse transcriptase Ty1/copia-type" evidence="2">
    <location>
        <begin position="184"/>
        <end position="323"/>
    </location>
</feature>
<dbReference type="AlphaFoldDB" id="A0A812X8X7"/>
<evidence type="ECO:0000313" key="4">
    <source>
        <dbReference type="Proteomes" id="UP000649617"/>
    </source>
</evidence>
<protein>
    <recommendedName>
        <fullName evidence="2">Reverse transcriptase Ty1/copia-type domain-containing protein</fullName>
    </recommendedName>
</protein>
<evidence type="ECO:0000313" key="3">
    <source>
        <dbReference type="EMBL" id="CAE7724165.1"/>
    </source>
</evidence>
<accession>A0A812X8X7</accession>
<dbReference type="EMBL" id="CAJNIZ010045572">
    <property type="protein sequence ID" value="CAE7724165.1"/>
    <property type="molecule type" value="Genomic_DNA"/>
</dbReference>
<comment type="caution">
    <text evidence="3">The sequence shown here is derived from an EMBL/GenBank/DDBJ whole genome shotgun (WGS) entry which is preliminary data.</text>
</comment>